<evidence type="ECO:0000256" key="3">
    <source>
        <dbReference type="ARBA" id="ARBA00022475"/>
    </source>
</evidence>
<dbReference type="SUPFAM" id="SSF103473">
    <property type="entry name" value="MFS general substrate transporter"/>
    <property type="match status" value="1"/>
</dbReference>
<keyword evidence="4 8" id="KW-0812">Transmembrane</keyword>
<evidence type="ECO:0000256" key="6">
    <source>
        <dbReference type="ARBA" id="ARBA00023136"/>
    </source>
</evidence>
<comment type="caution">
    <text evidence="9">The sequence shown here is derived from an EMBL/GenBank/DDBJ whole genome shotgun (WGS) entry which is preliminary data.</text>
</comment>
<dbReference type="GO" id="GO:0005886">
    <property type="term" value="C:plasma membrane"/>
    <property type="evidence" value="ECO:0007669"/>
    <property type="project" value="UniProtKB-SubCell"/>
</dbReference>
<dbReference type="InterPro" id="IPR010290">
    <property type="entry name" value="TM_effector"/>
</dbReference>
<reference evidence="9 10" key="1">
    <citation type="journal article" date="2017" name="Biochemistry">
        <title>Identification of the Biosynthetic Pathway for the Antibiotic Bicyclomycin.</title>
        <authorList>
            <person name="Patteson J."/>
            <person name="Cai W."/>
            <person name="Johnson R.A."/>
            <person name="Santa Maria K."/>
            <person name="Li B."/>
        </authorList>
    </citation>
    <scope>NUCLEOTIDE SEQUENCE [LARGE SCALE GENOMIC DNA]</scope>
    <source>
        <strain evidence="9 10">ATCC 21532</strain>
    </source>
</reference>
<dbReference type="InterPro" id="IPR036259">
    <property type="entry name" value="MFS_trans_sf"/>
</dbReference>
<protein>
    <submittedName>
        <fullName evidence="9">Uncharacterized protein</fullName>
    </submittedName>
</protein>
<evidence type="ECO:0000313" key="10">
    <source>
        <dbReference type="Proteomes" id="UP000222531"/>
    </source>
</evidence>
<feature type="transmembrane region" description="Helical" evidence="8">
    <location>
        <begin position="152"/>
        <end position="171"/>
    </location>
</feature>
<comment type="subcellular location">
    <subcellularLocation>
        <location evidence="1">Cell membrane</location>
        <topology evidence="1">Multi-pass membrane protein</topology>
    </subcellularLocation>
</comment>
<organism evidence="9 10">
    <name type="scientific">Streptomyces cinnamoneus</name>
    <name type="common">Streptoverticillium cinnamoneum</name>
    <dbReference type="NCBI Taxonomy" id="53446"/>
    <lineage>
        <taxon>Bacteria</taxon>
        <taxon>Bacillati</taxon>
        <taxon>Actinomycetota</taxon>
        <taxon>Actinomycetes</taxon>
        <taxon>Kitasatosporales</taxon>
        <taxon>Streptomycetaceae</taxon>
        <taxon>Streptomyces</taxon>
        <taxon>Streptomyces cinnamoneus group</taxon>
    </lineage>
</organism>
<dbReference type="Pfam" id="PF05977">
    <property type="entry name" value="MFS_3"/>
    <property type="match status" value="1"/>
</dbReference>
<dbReference type="Proteomes" id="UP000222531">
    <property type="component" value="Unassembled WGS sequence"/>
</dbReference>
<evidence type="ECO:0000256" key="5">
    <source>
        <dbReference type="ARBA" id="ARBA00022989"/>
    </source>
</evidence>
<keyword evidence="2" id="KW-0813">Transport</keyword>
<evidence type="ECO:0000256" key="8">
    <source>
        <dbReference type="SAM" id="Phobius"/>
    </source>
</evidence>
<evidence type="ECO:0000256" key="1">
    <source>
        <dbReference type="ARBA" id="ARBA00004651"/>
    </source>
</evidence>
<name>A0A2G1XJU8_STRCJ</name>
<dbReference type="PANTHER" id="PTHR23513:SF6">
    <property type="entry name" value="MAJOR FACILITATOR SUPERFAMILY ASSOCIATED DOMAIN-CONTAINING PROTEIN"/>
    <property type="match status" value="1"/>
</dbReference>
<feature type="transmembrane region" description="Helical" evidence="8">
    <location>
        <begin position="275"/>
        <end position="297"/>
    </location>
</feature>
<keyword evidence="3" id="KW-1003">Cell membrane</keyword>
<feature type="transmembrane region" description="Helical" evidence="8">
    <location>
        <begin position="303"/>
        <end position="327"/>
    </location>
</feature>
<evidence type="ECO:0000256" key="7">
    <source>
        <dbReference type="SAM" id="MobiDB-lite"/>
    </source>
</evidence>
<feature type="transmembrane region" description="Helical" evidence="8">
    <location>
        <begin position="433"/>
        <end position="450"/>
    </location>
</feature>
<evidence type="ECO:0000256" key="2">
    <source>
        <dbReference type="ARBA" id="ARBA00022448"/>
    </source>
</evidence>
<accession>A0A2G1XJU8</accession>
<dbReference type="Gene3D" id="1.20.1250.20">
    <property type="entry name" value="MFS general substrate transporter like domains"/>
    <property type="match status" value="1"/>
</dbReference>
<dbReference type="EMBL" id="NHZO01000145">
    <property type="protein sequence ID" value="PHQ51515.1"/>
    <property type="molecule type" value="Genomic_DNA"/>
</dbReference>
<gene>
    <name evidence="9" type="ORF">BLA24_13485</name>
</gene>
<dbReference type="OrthoDB" id="4333930at2"/>
<keyword evidence="10" id="KW-1185">Reference proteome</keyword>
<proteinExistence type="predicted"/>
<dbReference type="PANTHER" id="PTHR23513">
    <property type="entry name" value="INTEGRAL MEMBRANE EFFLUX PROTEIN-RELATED"/>
    <property type="match status" value="1"/>
</dbReference>
<keyword evidence="6 8" id="KW-0472">Membrane</keyword>
<feature type="transmembrane region" description="Helical" evidence="8">
    <location>
        <begin position="128"/>
        <end position="146"/>
    </location>
</feature>
<evidence type="ECO:0000256" key="4">
    <source>
        <dbReference type="ARBA" id="ARBA00022692"/>
    </source>
</evidence>
<feature type="region of interest" description="Disordered" evidence="7">
    <location>
        <begin position="1"/>
        <end position="52"/>
    </location>
</feature>
<evidence type="ECO:0000313" key="9">
    <source>
        <dbReference type="EMBL" id="PHQ51515.1"/>
    </source>
</evidence>
<dbReference type="AlphaFoldDB" id="A0A2G1XJU8"/>
<keyword evidence="5 8" id="KW-1133">Transmembrane helix</keyword>
<sequence length="466" mass="47756">MGGPPPGVLRDVPVGHGADAARPVPGRRPPGPGPAGRRGGEERRAVKSTPAGTGSLWRHGDFVRYWSACAVDIVGSGVTSVALPLIAVVSLHASVWEVSLLSFAERLPPLLVALPAGALADRHRKRPVMIGAVLVCGAVFAAVPLADAADHLSFPLLYAVALAGSTASLFASTTRISYLPSLLPGERLLEANAKVGAVASLADSAGAQLGGVVVAGCGAARAVCLDVASYLVCALLLGGIRTPEPAPSRSARAGSLLGEMKEGVRYVVRHPTIRPLLLTGTAYTGVFAFLTTLWSVYLLRDLHYSATTLGTLLSVAALGGVAGALTVRRLVDRYGSARVMLSALAITPFTEVPLLLVGPGRPGQVAIAAGLFVQLACATAQGSTQRSIRQAVCEPGMQGRMLATGQWITYGTRPLAALLAGATGTWLGLWNSLALGTAALAAPFLVLLCSSPRTLHQTPAAPPTTA</sequence>
<feature type="transmembrane region" description="Helical" evidence="8">
    <location>
        <begin position="339"/>
        <end position="357"/>
    </location>
</feature>
<dbReference type="CDD" id="cd06173">
    <property type="entry name" value="MFS_MefA_like"/>
    <property type="match status" value="1"/>
</dbReference>